<keyword evidence="7 8" id="KW-0472">Membrane</keyword>
<feature type="transmembrane region" description="Helical" evidence="8">
    <location>
        <begin position="12"/>
        <end position="33"/>
    </location>
</feature>
<keyword evidence="4 8" id="KW-0812">Transmembrane</keyword>
<dbReference type="GO" id="GO:0015232">
    <property type="term" value="F:heme transmembrane transporter activity"/>
    <property type="evidence" value="ECO:0007669"/>
    <property type="project" value="InterPro"/>
</dbReference>
<evidence type="ECO:0000256" key="3">
    <source>
        <dbReference type="ARBA" id="ARBA00016463"/>
    </source>
</evidence>
<dbReference type="PANTHER" id="PTHR30071:SF1">
    <property type="entry name" value="CYTOCHROME B_B6 PROTEIN-RELATED"/>
    <property type="match status" value="1"/>
</dbReference>
<dbReference type="InterPro" id="IPR045062">
    <property type="entry name" value="Cyt_c_biogenesis_CcsA/CcmC"/>
</dbReference>
<dbReference type="Pfam" id="PF01578">
    <property type="entry name" value="Cytochrom_C_asm"/>
    <property type="match status" value="1"/>
</dbReference>
<dbReference type="GO" id="GO:0005886">
    <property type="term" value="C:plasma membrane"/>
    <property type="evidence" value="ECO:0007669"/>
    <property type="project" value="TreeGrafter"/>
</dbReference>
<feature type="transmembrane region" description="Helical" evidence="8">
    <location>
        <begin position="85"/>
        <end position="105"/>
    </location>
</feature>
<keyword evidence="6 8" id="KW-1133">Transmembrane helix</keyword>
<evidence type="ECO:0000256" key="8">
    <source>
        <dbReference type="SAM" id="Phobius"/>
    </source>
</evidence>
<evidence type="ECO:0000256" key="4">
    <source>
        <dbReference type="ARBA" id="ARBA00022692"/>
    </source>
</evidence>
<organism evidence="10">
    <name type="scientific">uncultured delta proteobacterium</name>
    <dbReference type="NCBI Taxonomy" id="34034"/>
    <lineage>
        <taxon>Bacteria</taxon>
        <taxon>Deltaproteobacteria</taxon>
        <taxon>environmental samples</taxon>
    </lineage>
</organism>
<feature type="transmembrane region" description="Helical" evidence="8">
    <location>
        <begin position="53"/>
        <end position="73"/>
    </location>
</feature>
<feature type="domain" description="Cytochrome c assembly protein" evidence="9">
    <location>
        <begin position="35"/>
        <end position="172"/>
    </location>
</feature>
<proteinExistence type="inferred from homology"/>
<gene>
    <name evidence="10" type="primary">ccmC</name>
    <name evidence="10" type="ORF">KL86DPRO_11007</name>
</gene>
<evidence type="ECO:0000256" key="1">
    <source>
        <dbReference type="ARBA" id="ARBA00004141"/>
    </source>
</evidence>
<keyword evidence="5" id="KW-0201">Cytochrome c-type biogenesis</keyword>
<comment type="similarity">
    <text evidence="2">Belongs to the CcmC/CycZ/HelC family.</text>
</comment>
<dbReference type="GO" id="GO:0017004">
    <property type="term" value="P:cytochrome complex assembly"/>
    <property type="evidence" value="ECO:0007669"/>
    <property type="project" value="UniProtKB-KW"/>
</dbReference>
<dbReference type="PANTHER" id="PTHR30071">
    <property type="entry name" value="HEME EXPORTER PROTEIN C"/>
    <property type="match status" value="1"/>
</dbReference>
<evidence type="ECO:0000256" key="6">
    <source>
        <dbReference type="ARBA" id="ARBA00022989"/>
    </source>
</evidence>
<evidence type="ECO:0000259" key="9">
    <source>
        <dbReference type="Pfam" id="PF01578"/>
    </source>
</evidence>
<feature type="transmembrane region" description="Helical" evidence="8">
    <location>
        <begin position="190"/>
        <end position="210"/>
    </location>
</feature>
<reference evidence="10" key="1">
    <citation type="submission" date="2016-04" db="EMBL/GenBank/DDBJ databases">
        <authorList>
            <person name="Evans L.H."/>
            <person name="Alamgir A."/>
            <person name="Owens N."/>
            <person name="Weber N.D."/>
            <person name="Virtaneva K."/>
            <person name="Barbian K."/>
            <person name="Babar A."/>
            <person name="Rosenke K."/>
        </authorList>
    </citation>
    <scope>NUCLEOTIDE SEQUENCE</scope>
    <source>
        <strain evidence="10">86</strain>
    </source>
</reference>
<feature type="transmembrane region" description="Helical" evidence="8">
    <location>
        <begin position="147"/>
        <end position="170"/>
    </location>
</feature>
<evidence type="ECO:0000256" key="7">
    <source>
        <dbReference type="ARBA" id="ARBA00023136"/>
    </source>
</evidence>
<dbReference type="GO" id="GO:0020037">
    <property type="term" value="F:heme binding"/>
    <property type="evidence" value="ECO:0007669"/>
    <property type="project" value="InterPro"/>
</dbReference>
<sequence>MASPSAIKIPLPVALSLAGGVAMAAAQWLIFRYAPMEATMGMTQKIFYLHLPLAWWGLFSFFIVFIASIGYLRTRDRRWEITADAAAEIGVVLTALVLATGSIWAKAAWWRWWIWDHRLTTALIMWFVYAAYLVLRDLDMPHDRRAAAKAVLGVIAFLDVPIVFFATRLWESHHPVGTMTARDGLEPEMRLTVFACLAAFGLFWFGLLHLRRTIFRMEDALRAAREGAAREEQ</sequence>
<dbReference type="EMBL" id="FLUQ01000001">
    <property type="protein sequence ID" value="SBV96215.1"/>
    <property type="molecule type" value="Genomic_DNA"/>
</dbReference>
<accession>A0A212JAF3</accession>
<feature type="transmembrane region" description="Helical" evidence="8">
    <location>
        <begin position="117"/>
        <end position="135"/>
    </location>
</feature>
<dbReference type="InterPro" id="IPR002541">
    <property type="entry name" value="Cyt_c_assembly"/>
</dbReference>
<name>A0A212JAF3_9DELT</name>
<comment type="subcellular location">
    <subcellularLocation>
        <location evidence="1">Membrane</location>
        <topology evidence="1">Multi-pass membrane protein</topology>
    </subcellularLocation>
</comment>
<protein>
    <recommendedName>
        <fullName evidence="3">Heme exporter protein C</fullName>
    </recommendedName>
</protein>
<evidence type="ECO:0000313" key="10">
    <source>
        <dbReference type="EMBL" id="SBV96215.1"/>
    </source>
</evidence>
<dbReference type="PRINTS" id="PR01386">
    <property type="entry name" value="CCMCBIOGNSIS"/>
</dbReference>
<evidence type="ECO:0000256" key="2">
    <source>
        <dbReference type="ARBA" id="ARBA00005840"/>
    </source>
</evidence>
<dbReference type="InterPro" id="IPR003557">
    <property type="entry name" value="Cyt_c_biogenesis_CcmC"/>
</dbReference>
<evidence type="ECO:0000256" key="5">
    <source>
        <dbReference type="ARBA" id="ARBA00022748"/>
    </source>
</evidence>
<dbReference type="AlphaFoldDB" id="A0A212JAF3"/>